<keyword evidence="2 4" id="KW-0456">Lyase</keyword>
<dbReference type="PANTHER" id="PTHR30536:SF5">
    <property type="entry name" value="ALTRONATE DEHYDRATASE"/>
    <property type="match status" value="1"/>
</dbReference>
<dbReference type="Pfam" id="PF20629">
    <property type="entry name" value="GD_AH_C"/>
    <property type="match status" value="1"/>
</dbReference>
<dbReference type="InterPro" id="IPR048332">
    <property type="entry name" value="GD_AH_C"/>
</dbReference>
<keyword evidence="5" id="KW-1185">Reference proteome</keyword>
<evidence type="ECO:0000313" key="4">
    <source>
        <dbReference type="EMBL" id="MDQ0288244.1"/>
    </source>
</evidence>
<proteinExistence type="inferred from homology"/>
<dbReference type="GO" id="GO:0008789">
    <property type="term" value="F:altronate dehydratase activity"/>
    <property type="evidence" value="ECO:0007669"/>
    <property type="project" value="UniProtKB-EC"/>
</dbReference>
<organism evidence="4 5">
    <name type="scientific">Oligosphaera ethanolica</name>
    <dbReference type="NCBI Taxonomy" id="760260"/>
    <lineage>
        <taxon>Bacteria</taxon>
        <taxon>Pseudomonadati</taxon>
        <taxon>Lentisphaerota</taxon>
        <taxon>Oligosphaeria</taxon>
        <taxon>Oligosphaerales</taxon>
        <taxon>Oligosphaeraceae</taxon>
        <taxon>Oligosphaera</taxon>
    </lineage>
</organism>
<keyword evidence="4" id="KW-0378">Hydrolase</keyword>
<dbReference type="CDD" id="cd11613">
    <property type="entry name" value="SAF_AH_GD"/>
    <property type="match status" value="1"/>
</dbReference>
<dbReference type="RefSeq" id="WP_307259549.1">
    <property type="nucleotide sequence ID" value="NZ_JAUSVL010000001.1"/>
</dbReference>
<dbReference type="EC" id="4.2.1.7" evidence="4"/>
<dbReference type="GO" id="GO:0016787">
    <property type="term" value="F:hydrolase activity"/>
    <property type="evidence" value="ECO:0007669"/>
    <property type="project" value="UniProtKB-KW"/>
</dbReference>
<dbReference type="Pfam" id="PF04295">
    <property type="entry name" value="GD_AH_second"/>
    <property type="match status" value="1"/>
</dbReference>
<evidence type="ECO:0000259" key="3">
    <source>
        <dbReference type="SMART" id="SM00858"/>
    </source>
</evidence>
<dbReference type="InterPro" id="IPR044144">
    <property type="entry name" value="SAF_UxaA/GarD"/>
</dbReference>
<dbReference type="Gene3D" id="2.30.130.110">
    <property type="match status" value="1"/>
</dbReference>
<reference evidence="4" key="1">
    <citation type="submission" date="2023-07" db="EMBL/GenBank/DDBJ databases">
        <title>Genomic Encyclopedia of Type Strains, Phase IV (KMG-IV): sequencing the most valuable type-strain genomes for metagenomic binning, comparative biology and taxonomic classification.</title>
        <authorList>
            <person name="Goeker M."/>
        </authorList>
    </citation>
    <scope>NUCLEOTIDE SEQUENCE</scope>
    <source>
        <strain evidence="4">DSM 24202</strain>
    </source>
</reference>
<name>A0AAE3VDJ5_9BACT</name>
<dbReference type="InterPro" id="IPR052172">
    <property type="entry name" value="UxaA_altronate/galactarate_dh"/>
</dbReference>
<sequence length="490" mass="52067">MRYIVINALDNVAVALTDLRCGESEPVSLLEDVPRGHKIALRDIAAGAAVIKYGMPIGMATRAIRTGERVHTHNVRTGLDSLLSYQYDGPPAADQAAVPAAHFMGFRRENGAVGIRNHIFIIPTVGCVNKLAERLAAMGNRELVHGSIDRFLALTHPYGCSQMGRDHEMTRSVLAALARHGNAGAVLVVGLGCENNTLASFRELLGPVDERRVRFLLAQDYGDEVAAGFAELVRLAAVAATDQREELPSSELIVGLKCGGSDGLSGITANALVGRFSDRLLGQGGSTLLSEVPEMFGAETLLMRRCRSRKIFDQCVGMINDFKRYFARYGQVIYENPSPGNKDGGISTLEDKSLGCTQKGGCGLVSGVLDIGEPLQAKGLNLLTGPGNDMVATTLLTAAGAQLVLFTTGRGTPFGGVVPTIKIASNSALAQRKPRWIDFDAGRLVEAGADSAALDDEFFAQVLAVASGAPARNEQEGYEEIALFKDGVTL</sequence>
<dbReference type="EMBL" id="JAUSVL010000001">
    <property type="protein sequence ID" value="MDQ0288244.1"/>
    <property type="molecule type" value="Genomic_DNA"/>
</dbReference>
<comment type="similarity">
    <text evidence="1">Belongs to the UxaA family.</text>
</comment>
<comment type="caution">
    <text evidence="4">The sequence shown here is derived from an EMBL/GenBank/DDBJ whole genome shotgun (WGS) entry which is preliminary data.</text>
</comment>
<feature type="domain" description="SAF" evidence="3">
    <location>
        <begin position="10"/>
        <end position="76"/>
    </location>
</feature>
<protein>
    <submittedName>
        <fullName evidence="4">Altronate hydrolase</fullName>
        <ecNumber evidence="4">4.2.1.7</ecNumber>
    </submittedName>
</protein>
<evidence type="ECO:0000313" key="5">
    <source>
        <dbReference type="Proteomes" id="UP001238163"/>
    </source>
</evidence>
<dbReference type="InterPro" id="IPR013974">
    <property type="entry name" value="SAF"/>
</dbReference>
<dbReference type="SMART" id="SM00858">
    <property type="entry name" value="SAF"/>
    <property type="match status" value="1"/>
</dbReference>
<dbReference type="PANTHER" id="PTHR30536">
    <property type="entry name" value="ALTRONATE/GALACTARATE DEHYDRATASE"/>
    <property type="match status" value="1"/>
</dbReference>
<dbReference type="InterPro" id="IPR007392">
    <property type="entry name" value="GD_AH_second"/>
</dbReference>
<evidence type="ECO:0000256" key="1">
    <source>
        <dbReference type="ARBA" id="ARBA00010986"/>
    </source>
</evidence>
<dbReference type="Proteomes" id="UP001238163">
    <property type="component" value="Unassembled WGS sequence"/>
</dbReference>
<dbReference type="AlphaFoldDB" id="A0AAE3VDJ5"/>
<gene>
    <name evidence="4" type="ORF">J3R75_000351</name>
</gene>
<evidence type="ECO:0000256" key="2">
    <source>
        <dbReference type="ARBA" id="ARBA00023239"/>
    </source>
</evidence>
<accession>A0AAE3VDJ5</accession>
<dbReference type="GO" id="GO:0019698">
    <property type="term" value="P:D-galacturonate catabolic process"/>
    <property type="evidence" value="ECO:0007669"/>
    <property type="project" value="TreeGrafter"/>
</dbReference>